<dbReference type="AlphaFoldDB" id="A0A5S9MH59"/>
<feature type="domain" description="Phage terminase large subunit C-terminal" evidence="1">
    <location>
        <begin position="3"/>
        <end position="46"/>
    </location>
</feature>
<proteinExistence type="predicted"/>
<accession>A0A5S9MH59</accession>
<dbReference type="Proteomes" id="UP000464658">
    <property type="component" value="Chromosome"/>
</dbReference>
<organism evidence="2 3">
    <name type="scientific">Bacillus safensis</name>
    <dbReference type="NCBI Taxonomy" id="561879"/>
    <lineage>
        <taxon>Bacteria</taxon>
        <taxon>Bacillati</taxon>
        <taxon>Bacillota</taxon>
        <taxon>Bacilli</taxon>
        <taxon>Bacillales</taxon>
        <taxon>Bacillaceae</taxon>
        <taxon>Bacillus</taxon>
    </lineage>
</organism>
<reference evidence="2 3" key="1">
    <citation type="submission" date="2019-12" db="EMBL/GenBank/DDBJ databases">
        <title>Full genome sequence of a Bacillus safensis strain isolated from commercially available natto in Indonesia.</title>
        <authorList>
            <person name="Yoshida M."/>
            <person name="Uomi M."/>
            <person name="Waturangi D."/>
            <person name="Ekaputri J.J."/>
            <person name="Setiamarga D.H.E."/>
        </authorList>
    </citation>
    <scope>NUCLEOTIDE SEQUENCE [LARGE SCALE GENOMIC DNA]</scope>
    <source>
        <strain evidence="2 3">IDN1</strain>
    </source>
</reference>
<dbReference type="Pfam" id="PF17288">
    <property type="entry name" value="Terminase_3C"/>
    <property type="match status" value="1"/>
</dbReference>
<protein>
    <recommendedName>
        <fullName evidence="1">Phage terminase large subunit C-terminal domain-containing protein</fullName>
    </recommendedName>
</protein>
<evidence type="ECO:0000259" key="1">
    <source>
        <dbReference type="Pfam" id="PF17288"/>
    </source>
</evidence>
<dbReference type="EMBL" id="AP021906">
    <property type="protein sequence ID" value="BBP90956.1"/>
    <property type="molecule type" value="Genomic_DNA"/>
</dbReference>
<dbReference type="InterPro" id="IPR035413">
    <property type="entry name" value="Terminase_L_C"/>
</dbReference>
<gene>
    <name evidence="2" type="ORF">BsIDN1_45740</name>
</gene>
<name>A0A5S9MH59_BACIA</name>
<evidence type="ECO:0000313" key="2">
    <source>
        <dbReference type="EMBL" id="BBP90956.1"/>
    </source>
</evidence>
<evidence type="ECO:0000313" key="3">
    <source>
        <dbReference type="Proteomes" id="UP000464658"/>
    </source>
</evidence>
<sequence length="69" mass="8413">MQKNTIYELQPLTYKTDKSGNIIEDEFQIQIDLILFFSAIWYALDDYEVTDLKEKPKERTRPNRERRSR</sequence>